<evidence type="ECO:0000256" key="3">
    <source>
        <dbReference type="ARBA" id="ARBA00023004"/>
    </source>
</evidence>
<dbReference type="GO" id="GO:0046872">
    <property type="term" value="F:metal ion binding"/>
    <property type="evidence" value="ECO:0007669"/>
    <property type="project" value="UniProtKB-KW"/>
</dbReference>
<dbReference type="InterPro" id="IPR012312">
    <property type="entry name" value="Hemerythrin-like"/>
</dbReference>
<evidence type="ECO:0000256" key="2">
    <source>
        <dbReference type="ARBA" id="ARBA00022723"/>
    </source>
</evidence>
<evidence type="ECO:0000313" key="6">
    <source>
        <dbReference type="Proteomes" id="UP000266327"/>
    </source>
</evidence>
<name>A0A3A3G3P9_9BURK</name>
<dbReference type="AlphaFoldDB" id="A0A3A3G3P9"/>
<dbReference type="Proteomes" id="UP000266327">
    <property type="component" value="Unassembled WGS sequence"/>
</dbReference>
<dbReference type="NCBIfam" id="TIGR02481">
    <property type="entry name" value="hemeryth_dom"/>
    <property type="match status" value="1"/>
</dbReference>
<dbReference type="RefSeq" id="WP_119786622.1">
    <property type="nucleotide sequence ID" value="NZ_QYUQ01000002.1"/>
</dbReference>
<keyword evidence="3" id="KW-0408">Iron</keyword>
<gene>
    <name evidence="5" type="ORF">D3878_17300</name>
</gene>
<dbReference type="PANTHER" id="PTHR37164:SF1">
    <property type="entry name" value="BACTERIOHEMERYTHRIN"/>
    <property type="match status" value="1"/>
</dbReference>
<dbReference type="InterPro" id="IPR035938">
    <property type="entry name" value="Hemerythrin-like_sf"/>
</dbReference>
<evidence type="ECO:0000313" key="5">
    <source>
        <dbReference type="EMBL" id="RJG03123.1"/>
    </source>
</evidence>
<keyword evidence="6" id="KW-1185">Reference proteome</keyword>
<organism evidence="5 6">
    <name type="scientific">Noviherbaspirillum sedimenti</name>
    <dbReference type="NCBI Taxonomy" id="2320865"/>
    <lineage>
        <taxon>Bacteria</taxon>
        <taxon>Pseudomonadati</taxon>
        <taxon>Pseudomonadota</taxon>
        <taxon>Betaproteobacteria</taxon>
        <taxon>Burkholderiales</taxon>
        <taxon>Oxalobacteraceae</taxon>
        <taxon>Noviherbaspirillum</taxon>
    </lineage>
</organism>
<dbReference type="Gene3D" id="1.20.120.50">
    <property type="entry name" value="Hemerythrin-like"/>
    <property type="match status" value="1"/>
</dbReference>
<protein>
    <submittedName>
        <fullName evidence="5">Hemerythrin</fullName>
    </submittedName>
</protein>
<dbReference type="SUPFAM" id="SSF47188">
    <property type="entry name" value="Hemerythrin-like"/>
    <property type="match status" value="1"/>
</dbReference>
<dbReference type="OrthoDB" id="5296936at2"/>
<evidence type="ECO:0000259" key="4">
    <source>
        <dbReference type="Pfam" id="PF01814"/>
    </source>
</evidence>
<reference evidence="6" key="1">
    <citation type="submission" date="2018-09" db="EMBL/GenBank/DDBJ databases">
        <authorList>
            <person name="Zhu H."/>
        </authorList>
    </citation>
    <scope>NUCLEOTIDE SEQUENCE [LARGE SCALE GENOMIC DNA]</scope>
    <source>
        <strain evidence="6">K1S02-23</strain>
    </source>
</reference>
<comment type="caution">
    <text evidence="5">The sequence shown here is derived from an EMBL/GenBank/DDBJ whole genome shotgun (WGS) entry which is preliminary data.</text>
</comment>
<dbReference type="PANTHER" id="PTHR37164">
    <property type="entry name" value="BACTERIOHEMERYTHRIN"/>
    <property type="match status" value="1"/>
</dbReference>
<proteinExistence type="inferred from homology"/>
<accession>A0A3A3G3P9</accession>
<evidence type="ECO:0000256" key="1">
    <source>
        <dbReference type="ARBA" id="ARBA00010587"/>
    </source>
</evidence>
<dbReference type="EMBL" id="QYUQ01000002">
    <property type="protein sequence ID" value="RJG03123.1"/>
    <property type="molecule type" value="Genomic_DNA"/>
</dbReference>
<dbReference type="InterPro" id="IPR050669">
    <property type="entry name" value="Hemerythrin"/>
</dbReference>
<sequence length="150" mass="16725">MNAPVEFKWNDGFKLGYGPMDETHEEFVEIVGAMLVCPDEEILGHLEAFAAHAEAHFAQELKWMTETDFPSTDCHNDEHAAVMKSVIEVCELLKSGGDPAVARSLAQALADWFPGHADYLDSALAQWMVKRKMNGVPLVFRRKDSMNTGD</sequence>
<feature type="domain" description="Hemerythrin-like" evidence="4">
    <location>
        <begin position="20"/>
        <end position="124"/>
    </location>
</feature>
<keyword evidence="2" id="KW-0479">Metal-binding</keyword>
<comment type="similarity">
    <text evidence="1">Belongs to the hemerythrin family.</text>
</comment>
<dbReference type="InterPro" id="IPR012827">
    <property type="entry name" value="Hemerythrin_metal-bd"/>
</dbReference>
<dbReference type="Pfam" id="PF01814">
    <property type="entry name" value="Hemerythrin"/>
    <property type="match status" value="1"/>
</dbReference>